<feature type="signal peptide" evidence="1">
    <location>
        <begin position="1"/>
        <end position="20"/>
    </location>
</feature>
<feature type="chain" id="PRO_5037379176" evidence="1">
    <location>
        <begin position="21"/>
        <end position="174"/>
    </location>
</feature>
<sequence length="174" mass="20246">MYGSLFLALTFFFVDCYCSASWDNMQQKGQPKAYRRFDAGNLAKFYRQFFNSGKHGILSFMPTEYVRYTELLNKYHKLMDKNRNLFSKSGTAGFQRSTERFVAAWNFIATEFPFVDVASTCGRRWHQQGVSGATAAQLAAAVLLTSRFTRRSWTRRRRTQFATAPEMCRFLKIK</sequence>
<evidence type="ECO:0000313" key="2">
    <source>
        <dbReference type="Proteomes" id="UP000887565"/>
    </source>
</evidence>
<dbReference type="AlphaFoldDB" id="A0A915L1T3"/>
<reference evidence="3" key="1">
    <citation type="submission" date="2022-11" db="UniProtKB">
        <authorList>
            <consortium name="WormBaseParasite"/>
        </authorList>
    </citation>
    <scope>IDENTIFICATION</scope>
</reference>
<protein>
    <submittedName>
        <fullName evidence="3">Uncharacterized protein</fullName>
    </submittedName>
</protein>
<accession>A0A915L1T3</accession>
<name>A0A915L1T3_ROMCU</name>
<evidence type="ECO:0000313" key="3">
    <source>
        <dbReference type="WBParaSite" id="nRc.2.0.1.t43718-RA"/>
    </source>
</evidence>
<evidence type="ECO:0000256" key="1">
    <source>
        <dbReference type="SAM" id="SignalP"/>
    </source>
</evidence>
<dbReference type="WBParaSite" id="nRc.2.0.1.t43718-RA">
    <property type="protein sequence ID" value="nRc.2.0.1.t43718-RA"/>
    <property type="gene ID" value="nRc.2.0.1.g43718"/>
</dbReference>
<keyword evidence="2" id="KW-1185">Reference proteome</keyword>
<proteinExistence type="predicted"/>
<organism evidence="2 3">
    <name type="scientific">Romanomermis culicivorax</name>
    <name type="common">Nematode worm</name>
    <dbReference type="NCBI Taxonomy" id="13658"/>
    <lineage>
        <taxon>Eukaryota</taxon>
        <taxon>Metazoa</taxon>
        <taxon>Ecdysozoa</taxon>
        <taxon>Nematoda</taxon>
        <taxon>Enoplea</taxon>
        <taxon>Dorylaimia</taxon>
        <taxon>Mermithida</taxon>
        <taxon>Mermithoidea</taxon>
        <taxon>Mermithidae</taxon>
        <taxon>Romanomermis</taxon>
    </lineage>
</organism>
<keyword evidence="1" id="KW-0732">Signal</keyword>
<dbReference type="Proteomes" id="UP000887565">
    <property type="component" value="Unplaced"/>
</dbReference>